<dbReference type="EMBL" id="CAOQHR010000005">
    <property type="protein sequence ID" value="CAI6334639.1"/>
    <property type="molecule type" value="Genomic_DNA"/>
</dbReference>
<keyword evidence="2" id="KW-1185">Reference proteome</keyword>
<dbReference type="Proteomes" id="UP001152607">
    <property type="component" value="Unassembled WGS sequence"/>
</dbReference>
<evidence type="ECO:0000313" key="2">
    <source>
        <dbReference type="Proteomes" id="UP001152607"/>
    </source>
</evidence>
<accession>A0A9W4XJV8</accession>
<reference evidence="1" key="1">
    <citation type="submission" date="2023-01" db="EMBL/GenBank/DDBJ databases">
        <authorList>
            <person name="Van Ghelder C."/>
            <person name="Rancurel C."/>
        </authorList>
    </citation>
    <scope>NUCLEOTIDE SEQUENCE</scope>
    <source>
        <strain evidence="1">CNCM I-4278</strain>
    </source>
</reference>
<evidence type="ECO:0000313" key="1">
    <source>
        <dbReference type="EMBL" id="CAI6334639.1"/>
    </source>
</evidence>
<proteinExistence type="predicted"/>
<gene>
    <name evidence="1" type="ORF">PDIGIT_LOCUS7702</name>
</gene>
<protein>
    <submittedName>
        <fullName evidence="1">Uncharacterized protein</fullName>
    </submittedName>
</protein>
<name>A0A9W4XJV8_9PLEO</name>
<dbReference type="AlphaFoldDB" id="A0A9W4XJV8"/>
<comment type="caution">
    <text evidence="1">The sequence shown here is derived from an EMBL/GenBank/DDBJ whole genome shotgun (WGS) entry which is preliminary data.</text>
</comment>
<organism evidence="1 2">
    <name type="scientific">Periconia digitata</name>
    <dbReference type="NCBI Taxonomy" id="1303443"/>
    <lineage>
        <taxon>Eukaryota</taxon>
        <taxon>Fungi</taxon>
        <taxon>Dikarya</taxon>
        <taxon>Ascomycota</taxon>
        <taxon>Pezizomycotina</taxon>
        <taxon>Dothideomycetes</taxon>
        <taxon>Pleosporomycetidae</taxon>
        <taxon>Pleosporales</taxon>
        <taxon>Massarineae</taxon>
        <taxon>Periconiaceae</taxon>
        <taxon>Periconia</taxon>
    </lineage>
</organism>
<sequence length="79" mass="8725">MAPYMPCCFRSDRPRQLTDDVHLLALVALVPGLVPGPSIASHLRHLYPPPSPPTNLARPVLSCPRHLCLPVEMIIQKPL</sequence>